<evidence type="ECO:0000256" key="2">
    <source>
        <dbReference type="ARBA" id="ARBA00023015"/>
    </source>
</evidence>
<dbReference type="GO" id="GO:0000976">
    <property type="term" value="F:transcription cis-regulatory region binding"/>
    <property type="evidence" value="ECO:0007669"/>
    <property type="project" value="TreeGrafter"/>
</dbReference>
<accession>A0A402BDD7</accession>
<dbReference type="SUPFAM" id="SSF53822">
    <property type="entry name" value="Periplasmic binding protein-like I"/>
    <property type="match status" value="1"/>
</dbReference>
<dbReference type="SUPFAM" id="SSF47413">
    <property type="entry name" value="lambda repressor-like DNA-binding domains"/>
    <property type="match status" value="1"/>
</dbReference>
<dbReference type="PANTHER" id="PTHR30146">
    <property type="entry name" value="LACI-RELATED TRANSCRIPTIONAL REPRESSOR"/>
    <property type="match status" value="1"/>
</dbReference>
<gene>
    <name evidence="6" type="ORF">KDA_48330</name>
</gene>
<feature type="domain" description="HTH lacI-type" evidence="5">
    <location>
        <begin position="13"/>
        <end position="58"/>
    </location>
</feature>
<evidence type="ECO:0000313" key="6">
    <source>
        <dbReference type="EMBL" id="GCE29349.1"/>
    </source>
</evidence>
<dbReference type="Pfam" id="PF13377">
    <property type="entry name" value="Peripla_BP_3"/>
    <property type="match status" value="1"/>
</dbReference>
<dbReference type="CDD" id="cd01392">
    <property type="entry name" value="HTH_LacI"/>
    <property type="match status" value="1"/>
</dbReference>
<dbReference type="Gene3D" id="1.10.260.40">
    <property type="entry name" value="lambda repressor-like DNA-binding domains"/>
    <property type="match status" value="1"/>
</dbReference>
<reference evidence="7" key="1">
    <citation type="submission" date="2018-12" db="EMBL/GenBank/DDBJ databases">
        <title>Tengunoibacter tsumagoiensis gen. nov., sp. nov., Dictyobacter kobayashii sp. nov., D. alpinus sp. nov., and D. joshuensis sp. nov. and description of Dictyobacteraceae fam. nov. within the order Ktedonobacterales isolated from Tengu-no-mugimeshi.</title>
        <authorList>
            <person name="Wang C.M."/>
            <person name="Zheng Y."/>
            <person name="Sakai Y."/>
            <person name="Toyoda A."/>
            <person name="Minakuchi Y."/>
            <person name="Abe K."/>
            <person name="Yokota A."/>
            <person name="Yabe S."/>
        </authorList>
    </citation>
    <scope>NUCLEOTIDE SEQUENCE [LARGE SCALE GENOMIC DNA]</scope>
    <source>
        <strain evidence="7">Uno16</strain>
    </source>
</reference>
<keyword evidence="4" id="KW-0804">Transcription</keyword>
<dbReference type="AlphaFoldDB" id="A0A402BDD7"/>
<keyword evidence="2" id="KW-0805">Transcription regulation</keyword>
<dbReference type="OrthoDB" id="3227375at2"/>
<dbReference type="InterPro" id="IPR010982">
    <property type="entry name" value="Lambda_DNA-bd_dom_sf"/>
</dbReference>
<keyword evidence="3" id="KW-0238">DNA-binding</keyword>
<name>A0A402BDD7_9CHLR</name>
<keyword evidence="7" id="KW-1185">Reference proteome</keyword>
<dbReference type="InterPro" id="IPR000843">
    <property type="entry name" value="HTH_LacI"/>
</dbReference>
<dbReference type="InterPro" id="IPR046335">
    <property type="entry name" value="LacI/GalR-like_sensor"/>
</dbReference>
<comment type="caution">
    <text evidence="6">The sequence shown here is derived from an EMBL/GenBank/DDBJ whole genome shotgun (WGS) entry which is preliminary data.</text>
</comment>
<dbReference type="PANTHER" id="PTHR30146:SF148">
    <property type="entry name" value="HTH-TYPE TRANSCRIPTIONAL REPRESSOR PURR-RELATED"/>
    <property type="match status" value="1"/>
</dbReference>
<dbReference type="Proteomes" id="UP000287171">
    <property type="component" value="Unassembled WGS sequence"/>
</dbReference>
<organism evidence="6 7">
    <name type="scientific">Dictyobacter alpinus</name>
    <dbReference type="NCBI Taxonomy" id="2014873"/>
    <lineage>
        <taxon>Bacteria</taxon>
        <taxon>Bacillati</taxon>
        <taxon>Chloroflexota</taxon>
        <taxon>Ktedonobacteria</taxon>
        <taxon>Ktedonobacterales</taxon>
        <taxon>Dictyobacteraceae</taxon>
        <taxon>Dictyobacter</taxon>
    </lineage>
</organism>
<dbReference type="PROSITE" id="PS50932">
    <property type="entry name" value="HTH_LACI_2"/>
    <property type="match status" value="1"/>
</dbReference>
<sequence length="355" mass="38956">MSKSENKQRPTKISLRDVAQQAGVSIGTASNVFSGKTWVAPETRALVISTAAQIGYVPRIHPEEEPPVQSETERAVTLGLIIRNTPIPLVSNPYYGPILHGAERVCSAQGMSLMYGVVDEQVSNINDFPIMIQRNLIQGLLVVDYFNPAFFSTLERSAIPFVMLEHKLDTIATDSVTIDDEYGGYLATHYLLQMGHLTPPPAMIASSRLLLSVTSRIKGYHQALSEAGVAPIGEYIRNGDLSVGGGYREMSALLDLPQPPSAVFCCNDLTAVGAFNALQERGVKVPEECSLIGYDDIEMASQLTPPLTTIRSETELLGMQGVWHLLERLQYPNLAPRHTLLRVSLIERNSVRKKV</sequence>
<keyword evidence="1" id="KW-0678">Repressor</keyword>
<evidence type="ECO:0000256" key="1">
    <source>
        <dbReference type="ARBA" id="ARBA00022491"/>
    </source>
</evidence>
<dbReference type="SMART" id="SM00354">
    <property type="entry name" value="HTH_LACI"/>
    <property type="match status" value="1"/>
</dbReference>
<dbReference type="InterPro" id="IPR028082">
    <property type="entry name" value="Peripla_BP_I"/>
</dbReference>
<evidence type="ECO:0000256" key="3">
    <source>
        <dbReference type="ARBA" id="ARBA00023125"/>
    </source>
</evidence>
<evidence type="ECO:0000313" key="7">
    <source>
        <dbReference type="Proteomes" id="UP000287171"/>
    </source>
</evidence>
<evidence type="ECO:0000259" key="5">
    <source>
        <dbReference type="PROSITE" id="PS50932"/>
    </source>
</evidence>
<dbReference type="Pfam" id="PF00356">
    <property type="entry name" value="LacI"/>
    <property type="match status" value="1"/>
</dbReference>
<evidence type="ECO:0000256" key="4">
    <source>
        <dbReference type="ARBA" id="ARBA00023163"/>
    </source>
</evidence>
<dbReference type="RefSeq" id="WP_126629628.1">
    <property type="nucleotide sequence ID" value="NZ_BIFT01000002.1"/>
</dbReference>
<dbReference type="GO" id="GO:0003700">
    <property type="term" value="F:DNA-binding transcription factor activity"/>
    <property type="evidence" value="ECO:0007669"/>
    <property type="project" value="TreeGrafter"/>
</dbReference>
<dbReference type="Gene3D" id="3.40.50.2300">
    <property type="match status" value="2"/>
</dbReference>
<dbReference type="EMBL" id="BIFT01000002">
    <property type="protein sequence ID" value="GCE29349.1"/>
    <property type="molecule type" value="Genomic_DNA"/>
</dbReference>
<protein>
    <submittedName>
        <fullName evidence="6">LacI family transcriptional regulator</fullName>
    </submittedName>
</protein>
<dbReference type="CDD" id="cd06267">
    <property type="entry name" value="PBP1_LacI_sugar_binding-like"/>
    <property type="match status" value="1"/>
</dbReference>
<proteinExistence type="predicted"/>